<evidence type="ECO:0000256" key="1">
    <source>
        <dbReference type="SAM" id="Coils"/>
    </source>
</evidence>
<keyword evidence="4" id="KW-1185">Reference proteome</keyword>
<name>A0A1G6A3P1_9GAMM</name>
<dbReference type="AlphaFoldDB" id="A0A1G6A3P1"/>
<dbReference type="EMBL" id="FMXN01000001">
    <property type="protein sequence ID" value="SDB02836.1"/>
    <property type="molecule type" value="Genomic_DNA"/>
</dbReference>
<evidence type="ECO:0008006" key="5">
    <source>
        <dbReference type="Google" id="ProtNLM"/>
    </source>
</evidence>
<dbReference type="STRING" id="1159017.SAMN02927930_00101"/>
<feature type="region of interest" description="Disordered" evidence="2">
    <location>
        <begin position="377"/>
        <end position="398"/>
    </location>
</feature>
<reference evidence="4" key="1">
    <citation type="submission" date="2016-10" db="EMBL/GenBank/DDBJ databases">
        <authorList>
            <person name="Varghese N."/>
            <person name="Submissions S."/>
        </authorList>
    </citation>
    <scope>NUCLEOTIDE SEQUENCE [LARGE SCALE GENOMIC DNA]</scope>
    <source>
        <strain evidence="4">CGMCC 1.10824</strain>
    </source>
</reference>
<accession>A0A1G6A3P1</accession>
<dbReference type="OrthoDB" id="6400783at2"/>
<evidence type="ECO:0000313" key="4">
    <source>
        <dbReference type="Proteomes" id="UP000199626"/>
    </source>
</evidence>
<evidence type="ECO:0000256" key="2">
    <source>
        <dbReference type="SAM" id="MobiDB-lite"/>
    </source>
</evidence>
<dbReference type="Proteomes" id="UP000199626">
    <property type="component" value="Unassembled WGS sequence"/>
</dbReference>
<protein>
    <recommendedName>
        <fullName evidence="5">DUF3987 domain-containing protein</fullName>
    </recommendedName>
</protein>
<evidence type="ECO:0000313" key="3">
    <source>
        <dbReference type="EMBL" id="SDB02836.1"/>
    </source>
</evidence>
<keyword evidence="1" id="KW-0175">Coiled coil</keyword>
<feature type="coiled-coil region" evidence="1">
    <location>
        <begin position="550"/>
        <end position="577"/>
    </location>
</feature>
<dbReference type="RefSeq" id="WP_092590645.1">
    <property type="nucleotide sequence ID" value="NZ_FMXN01000001.1"/>
</dbReference>
<organism evidence="3 4">
    <name type="scientific">Pseudidiomarina indica</name>
    <dbReference type="NCBI Taxonomy" id="1159017"/>
    <lineage>
        <taxon>Bacteria</taxon>
        <taxon>Pseudomonadati</taxon>
        <taxon>Pseudomonadota</taxon>
        <taxon>Gammaproteobacteria</taxon>
        <taxon>Alteromonadales</taxon>
        <taxon>Idiomarinaceae</taxon>
        <taxon>Pseudidiomarina</taxon>
    </lineage>
</organism>
<proteinExistence type="predicted"/>
<sequence>MYTQKKAPAATEAQCKEVNFDSSNINLCSGFGQFHSTNNKREPKPYVGITLAQVADMLATPPSTAKEHGQWAIFSNLASRDVIEQRNSGEFYALWADIDDPDGKPFKDMFSLACKVLGVDLMGYTSRSATEDKQKCRFIVPLAHPVNGNDFEIMQKILNDKLEAAGIAPDRKTETANQICYLPNKGEFYDFMENPFSGLLSVDSWGDEFHAELEALEAAERERKQRLEQSKRKAYERMQSGVKSPIEAFNAAYSAVDLLPGYGGKVKGNRAVSPLSESGNYQIQIQPDGKLLSHHGSDMEAGIGKLTQSNKARLIDAWDLFKFFEHGNDEAAALKAAGAMFKDENGVSITKQNQRDYMANQSASPEAIAAVKAMFDKAEDEPSEQLEPPSPADVDIDNPPGLAGDICRLMQLEARRLRPELYPLAALHLMALMGRKRKSVYTSKLNLITLGIAETAAGKETAQNVIKKLANDMYASRYIHGNAGSFKDLIENLIEGEGTSLYIVDEIHSFLDSMKSQKAATYETKMEAEILVMSSTELYTFRGMEKRQILKTKSKDVSELENKLDKLGDNDSEEKRKLERALEKTKLVIEYLKNGWPDPFFSIMGHSVPDRLDSFASLENIASGFIGRTIIRRCPERREKLRRTQLNSAEVARLHGAIIWGFEQMQASHGVVDVTPEAEAYLNACVDWYDDDDQLNHSIVGGVYARAPEQLFKVASILGLDGGTITLEHAKYAHALVKNSVDDVKYLILKSYAERAEAGEVEIMAAAKQTVLRNCKGQGLAPSKLREKVSKPKSWQQLQQANQKRDYFQELIERLLQSGELELIENGRRQRYVSRAVV</sequence>
<gene>
    <name evidence="3" type="ORF">SAMN02927930_00101</name>
</gene>